<accession>A0AAW2CP18</accession>
<name>A0AAW2CP18_9ROSI</name>
<dbReference type="Proteomes" id="UP001459277">
    <property type="component" value="Unassembled WGS sequence"/>
</dbReference>
<dbReference type="InterPro" id="IPR040256">
    <property type="entry name" value="At4g02000-like"/>
</dbReference>
<evidence type="ECO:0000313" key="1">
    <source>
        <dbReference type="EMBL" id="KAK9998785.1"/>
    </source>
</evidence>
<keyword evidence="2" id="KW-1185">Reference proteome</keyword>
<proteinExistence type="predicted"/>
<dbReference type="PANTHER" id="PTHR31286:SF99">
    <property type="entry name" value="DUF4283 DOMAIN-CONTAINING PROTEIN"/>
    <property type="match status" value="1"/>
</dbReference>
<organism evidence="1 2">
    <name type="scientific">Lithocarpus litseifolius</name>
    <dbReference type="NCBI Taxonomy" id="425828"/>
    <lineage>
        <taxon>Eukaryota</taxon>
        <taxon>Viridiplantae</taxon>
        <taxon>Streptophyta</taxon>
        <taxon>Embryophyta</taxon>
        <taxon>Tracheophyta</taxon>
        <taxon>Spermatophyta</taxon>
        <taxon>Magnoliopsida</taxon>
        <taxon>eudicotyledons</taxon>
        <taxon>Gunneridae</taxon>
        <taxon>Pentapetalae</taxon>
        <taxon>rosids</taxon>
        <taxon>fabids</taxon>
        <taxon>Fagales</taxon>
        <taxon>Fagaceae</taxon>
        <taxon>Lithocarpus</taxon>
    </lineage>
</organism>
<reference evidence="1 2" key="1">
    <citation type="submission" date="2024-01" db="EMBL/GenBank/DDBJ databases">
        <title>A telomere-to-telomere, gap-free genome of sweet tea (Lithocarpus litseifolius).</title>
        <authorList>
            <person name="Zhou J."/>
        </authorList>
    </citation>
    <scope>NUCLEOTIDE SEQUENCE [LARGE SCALE GENOMIC DNA]</scope>
    <source>
        <strain evidence="1">Zhou-2022a</strain>
        <tissue evidence="1">Leaf</tissue>
    </source>
</reference>
<dbReference type="AlphaFoldDB" id="A0AAW2CP18"/>
<sequence>MQAFDFSEYVENEGEPKTNVESIREGFAAVNLSREFKKRIRAPWTNALIIKVFGRLVGFNFLNAKIHALWKPIGEHFLSVKPWVLNFRPDVANIASMVVWVILPHLPIEYYNAEALKEIRQAIVTVLRIDTHTASEARVPYARLCVKVDINKPLIYTILIRNFQQRTGAI</sequence>
<comment type="caution">
    <text evidence="1">The sequence shown here is derived from an EMBL/GenBank/DDBJ whole genome shotgun (WGS) entry which is preliminary data.</text>
</comment>
<gene>
    <name evidence="1" type="ORF">SO802_018388</name>
</gene>
<evidence type="ECO:0008006" key="3">
    <source>
        <dbReference type="Google" id="ProtNLM"/>
    </source>
</evidence>
<evidence type="ECO:0000313" key="2">
    <source>
        <dbReference type="Proteomes" id="UP001459277"/>
    </source>
</evidence>
<dbReference type="PANTHER" id="PTHR31286">
    <property type="entry name" value="GLYCINE-RICH CELL WALL STRUCTURAL PROTEIN 1.8-LIKE"/>
    <property type="match status" value="1"/>
</dbReference>
<protein>
    <recommendedName>
        <fullName evidence="3">DUF4283 domain-containing protein</fullName>
    </recommendedName>
</protein>
<dbReference type="EMBL" id="JAZDWU010000006">
    <property type="protein sequence ID" value="KAK9998785.1"/>
    <property type="molecule type" value="Genomic_DNA"/>
</dbReference>